<gene>
    <name evidence="1" type="ORF">AZOBR_140289</name>
</gene>
<keyword evidence="2" id="KW-1185">Reference proteome</keyword>
<dbReference type="EMBL" id="HE577327">
    <property type="protein sequence ID" value="CCC98559.1"/>
    <property type="molecule type" value="Genomic_DNA"/>
</dbReference>
<protein>
    <submittedName>
        <fullName evidence="1">Uncharacterized protein</fullName>
    </submittedName>
</protein>
<accession>A0A9P1NMF1</accession>
<dbReference type="Proteomes" id="UP000007319">
    <property type="component" value="Chromosome"/>
</dbReference>
<proteinExistence type="predicted"/>
<organism evidence="1 2">
    <name type="scientific">Azospirillum baldaniorum</name>
    <dbReference type="NCBI Taxonomy" id="1064539"/>
    <lineage>
        <taxon>Bacteria</taxon>
        <taxon>Pseudomonadati</taxon>
        <taxon>Pseudomonadota</taxon>
        <taxon>Alphaproteobacteria</taxon>
        <taxon>Rhodospirillales</taxon>
        <taxon>Azospirillaceae</taxon>
        <taxon>Azospirillum</taxon>
    </lineage>
</organism>
<reference evidence="1 2" key="1">
    <citation type="journal article" date="2011" name="PLoS Genet.">
        <title>Azospirillum genomes reveal transition of bacteria from aquatic to terrestrial environments.</title>
        <authorList>
            <person name="Wisniewski-Dye F."/>
            <person name="Borziak K."/>
            <person name="Khalsa-Moyers G."/>
            <person name="Alexandre G."/>
            <person name="Sukharnikov L.O."/>
            <person name="Wuichet K."/>
            <person name="Hurst G.B."/>
            <person name="McDonald W.H."/>
            <person name="Robertson J.S."/>
            <person name="Barbe V."/>
            <person name="Calteau A."/>
            <person name="Rouy Z."/>
            <person name="Mangenot S."/>
            <person name="Prigent-Combaret C."/>
            <person name="Normand P."/>
            <person name="Boyer M."/>
            <person name="Siguier P."/>
            <person name="Dessaux Y."/>
            <person name="Elmerich C."/>
            <person name="Condemine G."/>
            <person name="Krishnen G."/>
            <person name="Kennedy I."/>
            <person name="Paterson A.H."/>
            <person name="Gonzalez V."/>
            <person name="Mavingui P."/>
            <person name="Zhulin I.B."/>
        </authorList>
    </citation>
    <scope>NUCLEOTIDE SEQUENCE [LARGE SCALE GENOMIC DNA]</scope>
    <source>
        <strain evidence="1 2">Sp245</strain>
    </source>
</reference>
<sequence length="57" mass="6551">MDSVSFAPIQPLMRVTHVVQFVAAERRSFLKPSNYYVRYESRAEDITNGWVGDLFVG</sequence>
<evidence type="ECO:0000313" key="1">
    <source>
        <dbReference type="EMBL" id="CCC98559.1"/>
    </source>
</evidence>
<dbReference type="KEGG" id="abs:AZOBR_140289"/>
<evidence type="ECO:0000313" key="2">
    <source>
        <dbReference type="Proteomes" id="UP000007319"/>
    </source>
</evidence>
<name>A0A9P1NMF1_9PROT</name>
<dbReference type="AlphaFoldDB" id="A0A9P1NMF1"/>